<proteinExistence type="predicted"/>
<sequence>MIKSLLKTINLCLYRRGLFILILLSLIGHSQSYTVNSFQKINSSQGNFFGDLDNQDNLGVSIEGIGD</sequence>
<protein>
    <submittedName>
        <fullName evidence="1">Uncharacterized protein</fullName>
    </submittedName>
</protein>
<reference evidence="1 2" key="1">
    <citation type="journal article" date="2015" name="Antonie Van Leeuwenhoek">
        <title>Tamlana nanhaiensis sp. nov., isolated from surface seawater collected from the South China Sea.</title>
        <authorList>
            <person name="Liu X."/>
            <person name="Lai Q."/>
            <person name="Du Y."/>
            <person name="Li G."/>
            <person name="Sun F."/>
            <person name="Shao Z."/>
        </authorList>
    </citation>
    <scope>NUCLEOTIDE SEQUENCE [LARGE SCALE GENOMIC DNA]</scope>
    <source>
        <strain evidence="1 2">FHC16</strain>
    </source>
</reference>
<accession>A0A0D7VXC2</accession>
<dbReference type="AlphaFoldDB" id="A0A0D7VXC2"/>
<dbReference type="STRING" id="1382798.PK35_14060"/>
<dbReference type="Proteomes" id="UP000032361">
    <property type="component" value="Unassembled WGS sequence"/>
</dbReference>
<dbReference type="PATRIC" id="fig|1382798.3.peg.1375"/>
<gene>
    <name evidence="1" type="ORF">PK35_14060</name>
</gene>
<evidence type="ECO:0000313" key="2">
    <source>
        <dbReference type="Proteomes" id="UP000032361"/>
    </source>
</evidence>
<comment type="caution">
    <text evidence="1">The sequence shown here is derived from an EMBL/GenBank/DDBJ whole genome shotgun (WGS) entry which is preliminary data.</text>
</comment>
<evidence type="ECO:0000313" key="1">
    <source>
        <dbReference type="EMBL" id="KJD31530.1"/>
    </source>
</evidence>
<keyword evidence="2" id="KW-1185">Reference proteome</keyword>
<name>A0A0D7VXC2_9FLAO</name>
<dbReference type="EMBL" id="JTDV01000014">
    <property type="protein sequence ID" value="KJD31530.1"/>
    <property type="molecule type" value="Genomic_DNA"/>
</dbReference>
<organism evidence="1 2">
    <name type="scientific">Neotamlana nanhaiensis</name>
    <dbReference type="NCBI Taxonomy" id="1382798"/>
    <lineage>
        <taxon>Bacteria</taxon>
        <taxon>Pseudomonadati</taxon>
        <taxon>Bacteroidota</taxon>
        <taxon>Flavobacteriia</taxon>
        <taxon>Flavobacteriales</taxon>
        <taxon>Flavobacteriaceae</taxon>
        <taxon>Neotamlana</taxon>
    </lineage>
</organism>